<dbReference type="GO" id="GO:0005657">
    <property type="term" value="C:replication fork"/>
    <property type="evidence" value="ECO:0007669"/>
    <property type="project" value="TreeGrafter"/>
</dbReference>
<dbReference type="SUPFAM" id="SSF52540">
    <property type="entry name" value="P-loop containing nucleoside triphosphate hydrolases"/>
    <property type="match status" value="1"/>
</dbReference>
<evidence type="ECO:0000313" key="3">
    <source>
        <dbReference type="EMBL" id="CAG9276861.1"/>
    </source>
</evidence>
<dbReference type="GO" id="GO:0000400">
    <property type="term" value="F:four-way junction DNA binding"/>
    <property type="evidence" value="ECO:0007669"/>
    <property type="project" value="TreeGrafter"/>
</dbReference>
<dbReference type="GO" id="GO:0090656">
    <property type="term" value="P:t-circle formation"/>
    <property type="evidence" value="ECO:0007669"/>
    <property type="project" value="TreeGrafter"/>
</dbReference>
<name>A0A8J9WZF2_PHATR</name>
<dbReference type="Pfam" id="PF08423">
    <property type="entry name" value="Rad51"/>
    <property type="match status" value="1"/>
</dbReference>
<dbReference type="GO" id="GO:0071140">
    <property type="term" value="P:resolution of mitotic recombination intermediates"/>
    <property type="evidence" value="ECO:0007669"/>
    <property type="project" value="TreeGrafter"/>
</dbReference>
<dbReference type="InterPro" id="IPR013632">
    <property type="entry name" value="Rad51_C"/>
</dbReference>
<dbReference type="Gene3D" id="3.40.50.300">
    <property type="entry name" value="P-loop containing nucleotide triphosphate hydrolases"/>
    <property type="match status" value="1"/>
</dbReference>
<dbReference type="PANTHER" id="PTHR46487">
    <property type="entry name" value="DNA REPAIR PROTEIN XRCC3"/>
    <property type="match status" value="1"/>
</dbReference>
<dbReference type="Proteomes" id="UP000836788">
    <property type="component" value="Chromosome 1"/>
</dbReference>
<feature type="domain" description="Rad51-like C-terminal" evidence="2">
    <location>
        <begin position="219"/>
        <end position="312"/>
    </location>
</feature>
<feature type="compositionally biased region" description="Polar residues" evidence="1">
    <location>
        <begin position="22"/>
        <end position="31"/>
    </location>
</feature>
<dbReference type="GO" id="GO:0033065">
    <property type="term" value="C:Rad51C-XRCC3 complex"/>
    <property type="evidence" value="ECO:0007669"/>
    <property type="project" value="TreeGrafter"/>
</dbReference>
<organism evidence="3">
    <name type="scientific">Phaeodactylum tricornutum</name>
    <name type="common">Diatom</name>
    <dbReference type="NCBI Taxonomy" id="2850"/>
    <lineage>
        <taxon>Eukaryota</taxon>
        <taxon>Sar</taxon>
        <taxon>Stramenopiles</taxon>
        <taxon>Ochrophyta</taxon>
        <taxon>Bacillariophyta</taxon>
        <taxon>Bacillariophyceae</taxon>
        <taxon>Bacillariophycidae</taxon>
        <taxon>Naviculales</taxon>
        <taxon>Phaeodactylaceae</taxon>
        <taxon>Phaeodactylum</taxon>
    </lineage>
</organism>
<feature type="region of interest" description="Disordered" evidence="1">
    <location>
        <begin position="1"/>
        <end position="32"/>
    </location>
</feature>
<protein>
    <recommendedName>
        <fullName evidence="2">Rad51-like C-terminal domain-containing protein</fullName>
    </recommendedName>
</protein>
<dbReference type="PANTHER" id="PTHR46487:SF1">
    <property type="entry name" value="DNA REPAIR PROTEIN XRCC3"/>
    <property type="match status" value="1"/>
</dbReference>
<accession>A0A8J9WZF2</accession>
<dbReference type="InterPro" id="IPR027417">
    <property type="entry name" value="P-loop_NTPase"/>
</dbReference>
<dbReference type="EMBL" id="OU594942">
    <property type="protein sequence ID" value="CAG9276861.1"/>
    <property type="molecule type" value="Genomic_DNA"/>
</dbReference>
<proteinExistence type="predicted"/>
<evidence type="ECO:0000259" key="2">
    <source>
        <dbReference type="Pfam" id="PF08423"/>
    </source>
</evidence>
<evidence type="ECO:0000256" key="1">
    <source>
        <dbReference type="SAM" id="MobiDB-lite"/>
    </source>
</evidence>
<gene>
    <name evidence="3" type="ORF">PTTT1_LOCUS2043</name>
</gene>
<reference evidence="3" key="1">
    <citation type="submission" date="2022-02" db="EMBL/GenBank/DDBJ databases">
        <authorList>
            <person name="Giguere J D."/>
        </authorList>
    </citation>
    <scope>NUCLEOTIDE SEQUENCE</scope>
    <source>
        <strain evidence="3">CCAP 1055/1</strain>
    </source>
</reference>
<dbReference type="AlphaFoldDB" id="A0A8J9WZF2"/>
<dbReference type="GO" id="GO:0045003">
    <property type="term" value="P:double-strand break repair via synthesis-dependent strand annealing"/>
    <property type="evidence" value="ECO:0007669"/>
    <property type="project" value="TreeGrafter"/>
</dbReference>
<sequence length="379" mass="41130">MSTGTSPKAPIYNQYKRKAPFSSCSKGSASADTFPIRQEQSASRIPLTEIRNQYASTSTNRRQRRLSIPNAISVQSPLLPSPTTALQLLQRHQQRTHTLRLIPNGLESWLSLAGPGIYELVGEAGTGKSQTALSVCVQAASSTTGPSREPPLIAAPTTGTDVSLHLIPCRAIYISLKAQNNVVQIVKRLEQMVLSRQEQRPASTPDQMKAPTRSPPCTILQRILTRAAWNAEQLTQVLDELPVLLKSGTVRVLVLDSIADMFRTSEDTDGTRSQQSSHHHAARSAILFGLAARLKKLSDVFDVPVLVINQVALSGVWTKPALGLSWAHCIDVRYILTRQERGGDAGVVFGRRVTLDASSSHATGQHKAFLIRADGVVAG</sequence>
<dbReference type="GO" id="GO:0000722">
    <property type="term" value="P:telomere maintenance via recombination"/>
    <property type="evidence" value="ECO:0007669"/>
    <property type="project" value="TreeGrafter"/>
</dbReference>